<evidence type="ECO:0000313" key="6">
    <source>
        <dbReference type="Proteomes" id="UP001280121"/>
    </source>
</evidence>
<sequence>MAMFVQYCCGCGGDHHMIKWTRSSQTYNKSCLLAACVEGANNYHVICNTSLSKIICLRRGRKTTSTSSCRPHSFTEKQEELIINLHCVFGNRWSLIARELPGKTSEDIRNLCRRKHMKRKLQSINERPKVAFVNEDKNTDEKKGTDPMNNNIIDLNKLPSSEETFLNDFGCKNPLNFDLNQIPPEAEAMI</sequence>
<name>A0AAD9XCF2_9ROSI</name>
<dbReference type="SUPFAM" id="SSF46689">
    <property type="entry name" value="Homeodomain-like"/>
    <property type="match status" value="1"/>
</dbReference>
<dbReference type="Proteomes" id="UP001280121">
    <property type="component" value="Unassembled WGS sequence"/>
</dbReference>
<reference evidence="5" key="1">
    <citation type="journal article" date="2023" name="Plant J.">
        <title>Genome sequences and population genomics provide insights into the demographic history, inbreeding, and mutation load of two 'living fossil' tree species of Dipteronia.</title>
        <authorList>
            <person name="Feng Y."/>
            <person name="Comes H.P."/>
            <person name="Chen J."/>
            <person name="Zhu S."/>
            <person name="Lu R."/>
            <person name="Zhang X."/>
            <person name="Li P."/>
            <person name="Qiu J."/>
            <person name="Olsen K.M."/>
            <person name="Qiu Y."/>
        </authorList>
    </citation>
    <scope>NUCLEOTIDE SEQUENCE</scope>
    <source>
        <strain evidence="5">KIB01</strain>
    </source>
</reference>
<dbReference type="AlphaFoldDB" id="A0AAD9XCF2"/>
<dbReference type="InterPro" id="IPR009057">
    <property type="entry name" value="Homeodomain-like_sf"/>
</dbReference>
<keyword evidence="3" id="KW-0539">Nucleus</keyword>
<dbReference type="EMBL" id="JANJYI010000003">
    <property type="protein sequence ID" value="KAK2656971.1"/>
    <property type="molecule type" value="Genomic_DNA"/>
</dbReference>
<comment type="subcellular location">
    <subcellularLocation>
        <location evidence="1">Nucleus</location>
    </subcellularLocation>
</comment>
<keyword evidence="2" id="KW-0238">DNA-binding</keyword>
<dbReference type="CDD" id="cd00167">
    <property type="entry name" value="SANT"/>
    <property type="match status" value="1"/>
</dbReference>
<proteinExistence type="predicted"/>
<gene>
    <name evidence="5" type="ORF">Ddye_010023</name>
</gene>
<dbReference type="GO" id="GO:0005634">
    <property type="term" value="C:nucleus"/>
    <property type="evidence" value="ECO:0007669"/>
    <property type="project" value="UniProtKB-SubCell"/>
</dbReference>
<accession>A0AAD9XCF2</accession>
<dbReference type="Pfam" id="PF00249">
    <property type="entry name" value="Myb_DNA-binding"/>
    <property type="match status" value="1"/>
</dbReference>
<dbReference type="InterPro" id="IPR001005">
    <property type="entry name" value="SANT/Myb"/>
</dbReference>
<comment type="caution">
    <text evidence="5">The sequence shown here is derived from an EMBL/GenBank/DDBJ whole genome shotgun (WGS) entry which is preliminary data.</text>
</comment>
<dbReference type="SMART" id="SM00717">
    <property type="entry name" value="SANT"/>
    <property type="match status" value="1"/>
</dbReference>
<dbReference type="PANTHER" id="PTHR47999">
    <property type="entry name" value="TRANSCRIPTION FACTOR MYB8-RELATED-RELATED"/>
    <property type="match status" value="1"/>
</dbReference>
<keyword evidence="6" id="KW-1185">Reference proteome</keyword>
<evidence type="ECO:0000313" key="5">
    <source>
        <dbReference type="EMBL" id="KAK2656971.1"/>
    </source>
</evidence>
<evidence type="ECO:0000256" key="1">
    <source>
        <dbReference type="ARBA" id="ARBA00004123"/>
    </source>
</evidence>
<dbReference type="InterPro" id="IPR015495">
    <property type="entry name" value="Myb_TF_plants"/>
</dbReference>
<evidence type="ECO:0000259" key="4">
    <source>
        <dbReference type="PROSITE" id="PS51294"/>
    </source>
</evidence>
<feature type="domain" description="HTH myb-type" evidence="4">
    <location>
        <begin position="66"/>
        <end position="121"/>
    </location>
</feature>
<dbReference type="GO" id="GO:0003677">
    <property type="term" value="F:DNA binding"/>
    <property type="evidence" value="ECO:0007669"/>
    <property type="project" value="UniProtKB-KW"/>
</dbReference>
<protein>
    <recommendedName>
        <fullName evidence="4">HTH myb-type domain-containing protein</fullName>
    </recommendedName>
</protein>
<organism evidence="5 6">
    <name type="scientific">Dipteronia dyeriana</name>
    <dbReference type="NCBI Taxonomy" id="168575"/>
    <lineage>
        <taxon>Eukaryota</taxon>
        <taxon>Viridiplantae</taxon>
        <taxon>Streptophyta</taxon>
        <taxon>Embryophyta</taxon>
        <taxon>Tracheophyta</taxon>
        <taxon>Spermatophyta</taxon>
        <taxon>Magnoliopsida</taxon>
        <taxon>eudicotyledons</taxon>
        <taxon>Gunneridae</taxon>
        <taxon>Pentapetalae</taxon>
        <taxon>rosids</taxon>
        <taxon>malvids</taxon>
        <taxon>Sapindales</taxon>
        <taxon>Sapindaceae</taxon>
        <taxon>Hippocastanoideae</taxon>
        <taxon>Acereae</taxon>
        <taxon>Dipteronia</taxon>
    </lineage>
</organism>
<evidence type="ECO:0000256" key="2">
    <source>
        <dbReference type="ARBA" id="ARBA00023125"/>
    </source>
</evidence>
<dbReference type="InterPro" id="IPR017930">
    <property type="entry name" value="Myb_dom"/>
</dbReference>
<dbReference type="PROSITE" id="PS51294">
    <property type="entry name" value="HTH_MYB"/>
    <property type="match status" value="1"/>
</dbReference>
<evidence type="ECO:0000256" key="3">
    <source>
        <dbReference type="ARBA" id="ARBA00023242"/>
    </source>
</evidence>
<dbReference type="Gene3D" id="1.10.10.60">
    <property type="entry name" value="Homeodomain-like"/>
    <property type="match status" value="1"/>
</dbReference>